<dbReference type="Proteomes" id="UP000324748">
    <property type="component" value="Unassembled WGS sequence"/>
</dbReference>
<organism evidence="2 3">
    <name type="scientific">Puccinia graminis f. sp. tritici</name>
    <dbReference type="NCBI Taxonomy" id="56615"/>
    <lineage>
        <taxon>Eukaryota</taxon>
        <taxon>Fungi</taxon>
        <taxon>Dikarya</taxon>
        <taxon>Basidiomycota</taxon>
        <taxon>Pucciniomycotina</taxon>
        <taxon>Pucciniomycetes</taxon>
        <taxon>Pucciniales</taxon>
        <taxon>Pucciniaceae</taxon>
        <taxon>Puccinia</taxon>
    </lineage>
</organism>
<dbReference type="AlphaFoldDB" id="A0A5B0LZC5"/>
<comment type="caution">
    <text evidence="2">The sequence shown here is derived from an EMBL/GenBank/DDBJ whole genome shotgun (WGS) entry which is preliminary data.</text>
</comment>
<protein>
    <submittedName>
        <fullName evidence="2">Uncharacterized protein</fullName>
    </submittedName>
</protein>
<name>A0A5B0LZC5_PUCGR</name>
<gene>
    <name evidence="2" type="ORF">PGT21_017975</name>
</gene>
<reference evidence="2 3" key="1">
    <citation type="submission" date="2019-05" db="EMBL/GenBank/DDBJ databases">
        <title>Emergence of the Ug99 lineage of the wheat stem rust pathogen through somatic hybridization.</title>
        <authorList>
            <person name="Li F."/>
            <person name="Upadhyaya N.M."/>
            <person name="Sperschneider J."/>
            <person name="Matny O."/>
            <person name="Nguyen-Phuc H."/>
            <person name="Mago R."/>
            <person name="Raley C."/>
            <person name="Miller M.E."/>
            <person name="Silverstein K.A.T."/>
            <person name="Henningsen E."/>
            <person name="Hirsch C.D."/>
            <person name="Visser B."/>
            <person name="Pretorius Z.A."/>
            <person name="Steffenson B.J."/>
            <person name="Schwessinger B."/>
            <person name="Dodds P.N."/>
            <person name="Figueroa M."/>
        </authorList>
    </citation>
    <scope>NUCLEOTIDE SEQUENCE [LARGE SCALE GENOMIC DNA]</scope>
    <source>
        <strain evidence="2">21-0</strain>
    </source>
</reference>
<evidence type="ECO:0000313" key="3">
    <source>
        <dbReference type="Proteomes" id="UP000324748"/>
    </source>
</evidence>
<proteinExistence type="predicted"/>
<evidence type="ECO:0000256" key="1">
    <source>
        <dbReference type="SAM" id="MobiDB-lite"/>
    </source>
</evidence>
<feature type="region of interest" description="Disordered" evidence="1">
    <location>
        <begin position="189"/>
        <end position="209"/>
    </location>
</feature>
<evidence type="ECO:0000313" key="2">
    <source>
        <dbReference type="EMBL" id="KAA1069243.1"/>
    </source>
</evidence>
<sequence>MSGMMWVVAKPSQAVPMDINSVLASFGFTWPVWRKACSDRKTCFRCLQPFDKDHEWGGRLREEDQDFERSSYRSIGDSADKGKKRESISELDSIHAPKKQLSSFHSTSAPVPPVQLTSAHVDLISAEPMSLSEIMFNRQLSELEYDELDLGASTSSIESDFASLHHLRMHLLPSPLALRSFDGSAAVTGDMDTSDCHHPPDLAPNATNPDPWARERIVFNTDAASELVEFVDCMRAEYHEKMEKIPGYVPWLTYFKNNQEQQANYPLLHG</sequence>
<accession>A0A5B0LZC5</accession>
<keyword evidence="3" id="KW-1185">Reference proteome</keyword>
<dbReference type="EMBL" id="VSWC01000183">
    <property type="protein sequence ID" value="KAA1069243.1"/>
    <property type="molecule type" value="Genomic_DNA"/>
</dbReference>